<reference evidence="2" key="1">
    <citation type="submission" date="2022-06" db="EMBL/GenBank/DDBJ databases">
        <title>Genome Sequence of Candolleomyces eurysporus.</title>
        <authorList>
            <person name="Buettner E."/>
        </authorList>
    </citation>
    <scope>NUCLEOTIDE SEQUENCE</scope>
    <source>
        <strain evidence="2">VTCC 930004</strain>
    </source>
</reference>
<evidence type="ECO:0000313" key="2">
    <source>
        <dbReference type="EMBL" id="KAJ2933984.1"/>
    </source>
</evidence>
<dbReference type="Proteomes" id="UP001140091">
    <property type="component" value="Unassembled WGS sequence"/>
</dbReference>
<sequence length="79" mass="9336">MVPRYSKRTLKLRSCDLRKSLPLYQTSNLIINLDHDDWLLTDDTKTLDSLGFENETEVSFFNLTDYNEFKQNPETSWAC</sequence>
<dbReference type="PANTHER" id="PTHR18444">
    <property type="entry name" value="UPF0538 FAMILY MEMBER"/>
    <property type="match status" value="1"/>
</dbReference>
<comment type="similarity">
    <text evidence="1">Belongs to the UPF0538 family.</text>
</comment>
<dbReference type="Pfam" id="PF10209">
    <property type="entry name" value="DUF2340"/>
    <property type="match status" value="1"/>
</dbReference>
<dbReference type="OrthoDB" id="937at2759"/>
<name>A0A9W8MMK2_9AGAR</name>
<dbReference type="InterPro" id="IPR018794">
    <property type="entry name" value="UPF0538"/>
</dbReference>
<dbReference type="AlphaFoldDB" id="A0A9W8MMK2"/>
<keyword evidence="3" id="KW-1185">Reference proteome</keyword>
<dbReference type="PANTHER" id="PTHR18444:SF9">
    <property type="entry name" value="UPF0538 PROTEIN C2ORF76"/>
    <property type="match status" value="1"/>
</dbReference>
<feature type="non-terminal residue" evidence="2">
    <location>
        <position position="1"/>
    </location>
</feature>
<organism evidence="2 3">
    <name type="scientific">Candolleomyces eurysporus</name>
    <dbReference type="NCBI Taxonomy" id="2828524"/>
    <lineage>
        <taxon>Eukaryota</taxon>
        <taxon>Fungi</taxon>
        <taxon>Dikarya</taxon>
        <taxon>Basidiomycota</taxon>
        <taxon>Agaricomycotina</taxon>
        <taxon>Agaricomycetes</taxon>
        <taxon>Agaricomycetidae</taxon>
        <taxon>Agaricales</taxon>
        <taxon>Agaricineae</taxon>
        <taxon>Psathyrellaceae</taxon>
        <taxon>Candolleomyces</taxon>
    </lineage>
</organism>
<dbReference type="EMBL" id="JANBPK010000730">
    <property type="protein sequence ID" value="KAJ2933984.1"/>
    <property type="molecule type" value="Genomic_DNA"/>
</dbReference>
<protein>
    <submittedName>
        <fullName evidence="2">Uncharacterized protein</fullName>
    </submittedName>
</protein>
<comment type="caution">
    <text evidence="2">The sequence shown here is derived from an EMBL/GenBank/DDBJ whole genome shotgun (WGS) entry which is preliminary data.</text>
</comment>
<accession>A0A9W8MMK2</accession>
<proteinExistence type="inferred from homology"/>
<evidence type="ECO:0000256" key="1">
    <source>
        <dbReference type="ARBA" id="ARBA00007176"/>
    </source>
</evidence>
<gene>
    <name evidence="2" type="ORF">H1R20_g3117</name>
</gene>
<evidence type="ECO:0000313" key="3">
    <source>
        <dbReference type="Proteomes" id="UP001140091"/>
    </source>
</evidence>